<keyword evidence="2" id="KW-0614">Plasmid</keyword>
<reference evidence="2 3" key="1">
    <citation type="submission" date="2017-06" db="EMBL/GenBank/DDBJ databases">
        <title>Genome sequencing of cyanobaciteial culture collection at National Institute for Environmental Studies (NIES).</title>
        <authorList>
            <person name="Hirose Y."/>
            <person name="Shimura Y."/>
            <person name="Fujisawa T."/>
            <person name="Nakamura Y."/>
            <person name="Kawachi M."/>
        </authorList>
    </citation>
    <scope>NUCLEOTIDE SEQUENCE [LARGE SCALE GENOMIC DNA]</scope>
    <source>
        <strain evidence="2 3">NIES-267</strain>
        <plasmid evidence="3">Plasmid2 dna</plasmid>
    </source>
</reference>
<gene>
    <name evidence="2" type="ORF">NIES267_73760</name>
</gene>
<feature type="transmembrane region" description="Helical" evidence="1">
    <location>
        <begin position="259"/>
        <end position="281"/>
    </location>
</feature>
<feature type="transmembrane region" description="Helical" evidence="1">
    <location>
        <begin position="40"/>
        <end position="60"/>
    </location>
</feature>
<dbReference type="Proteomes" id="UP000218418">
    <property type="component" value="Plasmid plasmid2"/>
</dbReference>
<keyword evidence="1" id="KW-1133">Transmembrane helix</keyword>
<keyword evidence="1" id="KW-0812">Transmembrane</keyword>
<dbReference type="EMBL" id="AP018229">
    <property type="protein sequence ID" value="BAY87852.1"/>
    <property type="molecule type" value="Genomic_DNA"/>
</dbReference>
<feature type="transmembrane region" description="Helical" evidence="1">
    <location>
        <begin position="6"/>
        <end position="28"/>
    </location>
</feature>
<proteinExistence type="predicted"/>
<name>A0A1Z4M301_9CYAN</name>
<evidence type="ECO:0000313" key="3">
    <source>
        <dbReference type="Proteomes" id="UP000218418"/>
    </source>
</evidence>
<feature type="transmembrane region" description="Helical" evidence="1">
    <location>
        <begin position="142"/>
        <end position="160"/>
    </location>
</feature>
<evidence type="ECO:0000313" key="2">
    <source>
        <dbReference type="EMBL" id="BAY87852.1"/>
    </source>
</evidence>
<geneLocation type="plasmid" evidence="3">
    <name>Plasmid2 dna</name>
</geneLocation>
<keyword evidence="3" id="KW-1185">Reference proteome</keyword>
<dbReference type="PROSITE" id="PS51257">
    <property type="entry name" value="PROKAR_LIPOPROTEIN"/>
    <property type="match status" value="1"/>
</dbReference>
<evidence type="ECO:0000256" key="1">
    <source>
        <dbReference type="SAM" id="Phobius"/>
    </source>
</evidence>
<keyword evidence="1" id="KW-0472">Membrane</keyword>
<sequence>MRTSYAAAFFTGAPVILASCTAYLINQLPPTPQFPYRDHVMIGGVIITVLLHIIVGMWLLKKEAQKSSGAGQPVSSSTPTPTYLGASGQSYQKQYVPQRSGRDVSWATLFVVSFFHFSHFFPALIVGYFFQSYRGINLTTALAGALVVAWVWTGILTWGWSQFGGWVVGIVIVLLANAGWWALCFGVGLLVVSILRSVLSVFNSGYKSWSLTGILVCSTMAALFFAKAWGWILGVITAWILVSCASASKMALDHSFDEYLSVLILILDAIIGTATGGWVGWTIRLMN</sequence>
<dbReference type="AlphaFoldDB" id="A0A1Z4M301"/>
<accession>A0A1Z4M301</accession>
<feature type="transmembrane region" description="Helical" evidence="1">
    <location>
        <begin position="231"/>
        <end position="252"/>
    </location>
</feature>
<feature type="transmembrane region" description="Helical" evidence="1">
    <location>
        <begin position="106"/>
        <end position="130"/>
    </location>
</feature>
<feature type="transmembrane region" description="Helical" evidence="1">
    <location>
        <begin position="166"/>
        <end position="194"/>
    </location>
</feature>
<protein>
    <submittedName>
        <fullName evidence="2">Uncharacterized protein</fullName>
    </submittedName>
</protein>
<organism evidence="2 3">
    <name type="scientific">Calothrix parasitica NIES-267</name>
    <dbReference type="NCBI Taxonomy" id="1973488"/>
    <lineage>
        <taxon>Bacteria</taxon>
        <taxon>Bacillati</taxon>
        <taxon>Cyanobacteriota</taxon>
        <taxon>Cyanophyceae</taxon>
        <taxon>Nostocales</taxon>
        <taxon>Calotrichaceae</taxon>
        <taxon>Calothrix</taxon>
    </lineage>
</organism>
<feature type="transmembrane region" description="Helical" evidence="1">
    <location>
        <begin position="206"/>
        <end position="225"/>
    </location>
</feature>